<keyword evidence="1" id="KW-0732">Signal</keyword>
<evidence type="ECO:0000313" key="3">
    <source>
        <dbReference type="Proteomes" id="UP000887013"/>
    </source>
</evidence>
<proteinExistence type="predicted"/>
<evidence type="ECO:0000313" key="2">
    <source>
        <dbReference type="EMBL" id="GFU05863.1"/>
    </source>
</evidence>
<feature type="chain" id="PRO_5036463702" evidence="1">
    <location>
        <begin position="24"/>
        <end position="78"/>
    </location>
</feature>
<reference evidence="2" key="1">
    <citation type="submission" date="2020-08" db="EMBL/GenBank/DDBJ databases">
        <title>Multicomponent nature underlies the extraordinary mechanical properties of spider dragline silk.</title>
        <authorList>
            <person name="Kono N."/>
            <person name="Nakamura H."/>
            <person name="Mori M."/>
            <person name="Yoshida Y."/>
            <person name="Ohtoshi R."/>
            <person name="Malay A.D."/>
            <person name="Moran D.A.P."/>
            <person name="Tomita M."/>
            <person name="Numata K."/>
            <person name="Arakawa K."/>
        </authorList>
    </citation>
    <scope>NUCLEOTIDE SEQUENCE</scope>
</reference>
<keyword evidence="3" id="KW-1185">Reference proteome</keyword>
<name>A0A8X6UDB4_NEPPI</name>
<dbReference type="Proteomes" id="UP000887013">
    <property type="component" value="Unassembled WGS sequence"/>
</dbReference>
<evidence type="ECO:0000256" key="1">
    <source>
        <dbReference type="SAM" id="SignalP"/>
    </source>
</evidence>
<feature type="signal peptide" evidence="1">
    <location>
        <begin position="1"/>
        <end position="23"/>
    </location>
</feature>
<sequence length="78" mass="8908">MSSLLKLAFMVLALMAMMSLAYGHHHRHHHTRHHRHNGGIGHLLGNIENGLHDILGLRPYRLSLTEEKESKSQAEKIK</sequence>
<dbReference type="EMBL" id="BMAW01077349">
    <property type="protein sequence ID" value="GFU05863.1"/>
    <property type="molecule type" value="Genomic_DNA"/>
</dbReference>
<accession>A0A8X6UDB4</accession>
<protein>
    <submittedName>
        <fullName evidence="2">Uncharacterized protein</fullName>
    </submittedName>
</protein>
<organism evidence="2 3">
    <name type="scientific">Nephila pilipes</name>
    <name type="common">Giant wood spider</name>
    <name type="synonym">Nephila maculata</name>
    <dbReference type="NCBI Taxonomy" id="299642"/>
    <lineage>
        <taxon>Eukaryota</taxon>
        <taxon>Metazoa</taxon>
        <taxon>Ecdysozoa</taxon>
        <taxon>Arthropoda</taxon>
        <taxon>Chelicerata</taxon>
        <taxon>Arachnida</taxon>
        <taxon>Araneae</taxon>
        <taxon>Araneomorphae</taxon>
        <taxon>Entelegynae</taxon>
        <taxon>Araneoidea</taxon>
        <taxon>Nephilidae</taxon>
        <taxon>Nephila</taxon>
    </lineage>
</organism>
<comment type="caution">
    <text evidence="2">The sequence shown here is derived from an EMBL/GenBank/DDBJ whole genome shotgun (WGS) entry which is preliminary data.</text>
</comment>
<gene>
    <name evidence="2" type="ORF">NPIL_273711</name>
</gene>
<dbReference type="AlphaFoldDB" id="A0A8X6UDB4"/>